<organism evidence="1 2">
    <name type="scientific">Flaviaesturariibacter amylovorans</name>
    <dbReference type="NCBI Taxonomy" id="1084520"/>
    <lineage>
        <taxon>Bacteria</taxon>
        <taxon>Pseudomonadati</taxon>
        <taxon>Bacteroidota</taxon>
        <taxon>Chitinophagia</taxon>
        <taxon>Chitinophagales</taxon>
        <taxon>Chitinophagaceae</taxon>
        <taxon>Flaviaestuariibacter</taxon>
    </lineage>
</organism>
<dbReference type="EMBL" id="BAABGY010000016">
    <property type="protein sequence ID" value="GAA4343098.1"/>
    <property type="molecule type" value="Genomic_DNA"/>
</dbReference>
<protein>
    <submittedName>
        <fullName evidence="1">Uncharacterized protein</fullName>
    </submittedName>
</protein>
<name>A0ABP8HRE1_9BACT</name>
<comment type="caution">
    <text evidence="1">The sequence shown here is derived from an EMBL/GenBank/DDBJ whole genome shotgun (WGS) entry which is preliminary data.</text>
</comment>
<proteinExistence type="predicted"/>
<reference evidence="2" key="1">
    <citation type="journal article" date="2019" name="Int. J. Syst. Evol. Microbiol.">
        <title>The Global Catalogue of Microorganisms (GCM) 10K type strain sequencing project: providing services to taxonomists for standard genome sequencing and annotation.</title>
        <authorList>
            <consortium name="The Broad Institute Genomics Platform"/>
            <consortium name="The Broad Institute Genome Sequencing Center for Infectious Disease"/>
            <person name="Wu L."/>
            <person name="Ma J."/>
        </authorList>
    </citation>
    <scope>NUCLEOTIDE SEQUENCE [LARGE SCALE GENOMIC DNA]</scope>
    <source>
        <strain evidence="2">JCM 17919</strain>
    </source>
</reference>
<evidence type="ECO:0000313" key="2">
    <source>
        <dbReference type="Proteomes" id="UP001501725"/>
    </source>
</evidence>
<dbReference type="RefSeq" id="WP_345258041.1">
    <property type="nucleotide sequence ID" value="NZ_BAABGY010000016.1"/>
</dbReference>
<keyword evidence="2" id="KW-1185">Reference proteome</keyword>
<gene>
    <name evidence="1" type="ORF">GCM10023184_43140</name>
</gene>
<sequence length="135" mass="15351">MKFAGYWATLPKNTIDVADCSNKELLAKSNIINSAFDFLLSKLDTLEREDYSAIDSLLAETIGFAYEVAYCRAADTNSQNHAFKLLERARSTANRIDKSQLSKAKIIGILEMLSQYDLEDQKRRDIEQELISYQS</sequence>
<dbReference type="Proteomes" id="UP001501725">
    <property type="component" value="Unassembled WGS sequence"/>
</dbReference>
<evidence type="ECO:0000313" key="1">
    <source>
        <dbReference type="EMBL" id="GAA4343098.1"/>
    </source>
</evidence>
<accession>A0ABP8HRE1</accession>